<keyword evidence="3" id="KW-0804">Transcription</keyword>
<feature type="region of interest" description="Disordered" evidence="5">
    <location>
        <begin position="582"/>
        <end position="602"/>
    </location>
</feature>
<dbReference type="GO" id="GO:0006351">
    <property type="term" value="P:DNA-templated transcription"/>
    <property type="evidence" value="ECO:0007669"/>
    <property type="project" value="InterPro"/>
</dbReference>
<dbReference type="InterPro" id="IPR007219">
    <property type="entry name" value="XnlR_reg_dom"/>
</dbReference>
<keyword evidence="1" id="KW-0479">Metal-binding</keyword>
<dbReference type="CDD" id="cd12148">
    <property type="entry name" value="fungal_TF_MHR"/>
    <property type="match status" value="1"/>
</dbReference>
<reference evidence="7" key="1">
    <citation type="journal article" date="2020" name="Stud. Mycol.">
        <title>101 Dothideomycetes genomes: a test case for predicting lifestyles and emergence of pathogens.</title>
        <authorList>
            <person name="Haridas S."/>
            <person name="Albert R."/>
            <person name="Binder M."/>
            <person name="Bloem J."/>
            <person name="Labutti K."/>
            <person name="Salamov A."/>
            <person name="Andreopoulos B."/>
            <person name="Baker S."/>
            <person name="Barry K."/>
            <person name="Bills G."/>
            <person name="Bluhm B."/>
            <person name="Cannon C."/>
            <person name="Castanera R."/>
            <person name="Culley D."/>
            <person name="Daum C."/>
            <person name="Ezra D."/>
            <person name="Gonzalez J."/>
            <person name="Henrissat B."/>
            <person name="Kuo A."/>
            <person name="Liang C."/>
            <person name="Lipzen A."/>
            <person name="Lutzoni F."/>
            <person name="Magnuson J."/>
            <person name="Mondo S."/>
            <person name="Nolan M."/>
            <person name="Ohm R."/>
            <person name="Pangilinan J."/>
            <person name="Park H.-J."/>
            <person name="Ramirez L."/>
            <person name="Alfaro M."/>
            <person name="Sun H."/>
            <person name="Tritt A."/>
            <person name="Yoshinaga Y."/>
            <person name="Zwiers L.-H."/>
            <person name="Turgeon B."/>
            <person name="Goodwin S."/>
            <person name="Spatafora J."/>
            <person name="Crous P."/>
            <person name="Grigoriev I."/>
        </authorList>
    </citation>
    <scope>NUCLEOTIDE SEQUENCE</scope>
    <source>
        <strain evidence="7">CBS 121167</strain>
    </source>
</reference>
<dbReference type="Pfam" id="PF00172">
    <property type="entry name" value="Zn_clus"/>
    <property type="match status" value="1"/>
</dbReference>
<evidence type="ECO:0000313" key="8">
    <source>
        <dbReference type="Proteomes" id="UP000799438"/>
    </source>
</evidence>
<dbReference type="GeneID" id="54293627"/>
<name>A0A6A6AW80_9PEZI</name>
<evidence type="ECO:0000256" key="1">
    <source>
        <dbReference type="ARBA" id="ARBA00022723"/>
    </source>
</evidence>
<evidence type="ECO:0000256" key="5">
    <source>
        <dbReference type="SAM" id="MobiDB-lite"/>
    </source>
</evidence>
<gene>
    <name evidence="7" type="ORF">K452DRAFT_208217</name>
</gene>
<keyword evidence="4" id="KW-0539">Nucleus</keyword>
<dbReference type="InterPro" id="IPR051127">
    <property type="entry name" value="Fungal_SecMet_Regulators"/>
</dbReference>
<organism evidence="7 8">
    <name type="scientific">Aplosporella prunicola CBS 121167</name>
    <dbReference type="NCBI Taxonomy" id="1176127"/>
    <lineage>
        <taxon>Eukaryota</taxon>
        <taxon>Fungi</taxon>
        <taxon>Dikarya</taxon>
        <taxon>Ascomycota</taxon>
        <taxon>Pezizomycotina</taxon>
        <taxon>Dothideomycetes</taxon>
        <taxon>Dothideomycetes incertae sedis</taxon>
        <taxon>Botryosphaeriales</taxon>
        <taxon>Aplosporellaceae</taxon>
        <taxon>Aplosporella</taxon>
    </lineage>
</organism>
<dbReference type="GO" id="GO:0000981">
    <property type="term" value="F:DNA-binding transcription factor activity, RNA polymerase II-specific"/>
    <property type="evidence" value="ECO:0007669"/>
    <property type="project" value="InterPro"/>
</dbReference>
<feature type="non-terminal residue" evidence="7">
    <location>
        <position position="1"/>
    </location>
</feature>
<dbReference type="EMBL" id="ML995584">
    <property type="protein sequence ID" value="KAF2135443.1"/>
    <property type="molecule type" value="Genomic_DNA"/>
</dbReference>
<dbReference type="SUPFAM" id="SSF57701">
    <property type="entry name" value="Zn2/Cys6 DNA-binding domain"/>
    <property type="match status" value="1"/>
</dbReference>
<dbReference type="Gene3D" id="4.10.240.10">
    <property type="entry name" value="Zn(2)-C6 fungal-type DNA-binding domain"/>
    <property type="match status" value="1"/>
</dbReference>
<dbReference type="SMART" id="SM00066">
    <property type="entry name" value="GAL4"/>
    <property type="match status" value="1"/>
</dbReference>
<dbReference type="InterPro" id="IPR001138">
    <property type="entry name" value="Zn2Cys6_DnaBD"/>
</dbReference>
<accession>A0A6A6AW80</accession>
<dbReference type="SMART" id="SM00906">
    <property type="entry name" value="Fungal_trans"/>
    <property type="match status" value="1"/>
</dbReference>
<proteinExistence type="predicted"/>
<evidence type="ECO:0000259" key="6">
    <source>
        <dbReference type="PROSITE" id="PS50048"/>
    </source>
</evidence>
<feature type="domain" description="Zn(2)-C6 fungal-type" evidence="6">
    <location>
        <begin position="11"/>
        <end position="40"/>
    </location>
</feature>
<evidence type="ECO:0000256" key="4">
    <source>
        <dbReference type="ARBA" id="ARBA00023242"/>
    </source>
</evidence>
<protein>
    <recommendedName>
        <fullName evidence="6">Zn(2)-C6 fungal-type domain-containing protein</fullName>
    </recommendedName>
</protein>
<dbReference type="GO" id="GO:0000978">
    <property type="term" value="F:RNA polymerase II cis-regulatory region sequence-specific DNA binding"/>
    <property type="evidence" value="ECO:0007669"/>
    <property type="project" value="TreeGrafter"/>
</dbReference>
<dbReference type="OrthoDB" id="2283488at2759"/>
<dbReference type="GO" id="GO:0000435">
    <property type="term" value="P:positive regulation of transcription from RNA polymerase II promoter by galactose"/>
    <property type="evidence" value="ECO:0007669"/>
    <property type="project" value="TreeGrafter"/>
</dbReference>
<dbReference type="RefSeq" id="XP_033391161.1">
    <property type="nucleotide sequence ID" value="XM_033536131.1"/>
</dbReference>
<dbReference type="PANTHER" id="PTHR47424">
    <property type="entry name" value="REGULATORY PROTEIN GAL4"/>
    <property type="match status" value="1"/>
</dbReference>
<dbReference type="GO" id="GO:0008270">
    <property type="term" value="F:zinc ion binding"/>
    <property type="evidence" value="ECO:0007669"/>
    <property type="project" value="InterPro"/>
</dbReference>
<dbReference type="CDD" id="cd00067">
    <property type="entry name" value="GAL4"/>
    <property type="match status" value="1"/>
</dbReference>
<keyword evidence="8" id="KW-1185">Reference proteome</keyword>
<keyword evidence="2" id="KW-0805">Transcription regulation</keyword>
<sequence length="602" mass="67073">LRPKRSQVHRACDWCKLMRIKCEVGRPCRNCQVAGRECVTNGQNHFHFRSIAAAAKEVERLRAQVRELESRVRVDVTREVHYGVLSLPFFLKRMSAFLQTTGLHHQHPPLDGSTTPTTPVPLFSAVAGTDFLPRAQEDSFLDLFWQTHHFSYPIINEADFRLHYRSLWAGCAPHAPRQPSPLVDIVLALCIQLGASLIPDSQKPSYPALAGLQYYQRCQSLVADTIESPSITTVQCHVFSIVYLYEAGLLNRAQVLSGEAIMMAIILGLNNEPPADELEEQKEITRRTWWSLYILDAQLGMEVGRPFMVTPSHSNCHPPSDALDIAHSLGPHYMFGDGSTTWLGFQNRTLSLLETVRSISSAFHAKCLSETGTKSFYSNSATREEAAHFLTEQIKLLGAWASQVPVGYRMQRRGGEAFSTDRAPLDLDHNVPIQYQRQRLLLELQYHQHALNLYRPFICFAPTPEASTPLSDNKATSSLNHAITLTNLIHQALDASEVLNGMNQVFRWQKNALFTMLGFAYTFPISHYTAATCKAIDTAIKVVEMYSGVLPEAGQVSELARTLAGNVDAIISGFRRNSLPNDTSKALTRAGSSRPQTANGGS</sequence>
<evidence type="ECO:0000256" key="3">
    <source>
        <dbReference type="ARBA" id="ARBA00023163"/>
    </source>
</evidence>
<dbReference type="AlphaFoldDB" id="A0A6A6AW80"/>
<evidence type="ECO:0000256" key="2">
    <source>
        <dbReference type="ARBA" id="ARBA00023015"/>
    </source>
</evidence>
<dbReference type="Pfam" id="PF04082">
    <property type="entry name" value="Fungal_trans"/>
    <property type="match status" value="1"/>
</dbReference>
<evidence type="ECO:0000313" key="7">
    <source>
        <dbReference type="EMBL" id="KAF2135443.1"/>
    </source>
</evidence>
<dbReference type="InterPro" id="IPR036864">
    <property type="entry name" value="Zn2-C6_fun-type_DNA-bd_sf"/>
</dbReference>
<dbReference type="Proteomes" id="UP000799438">
    <property type="component" value="Unassembled WGS sequence"/>
</dbReference>
<dbReference type="PROSITE" id="PS00463">
    <property type="entry name" value="ZN2_CY6_FUNGAL_1"/>
    <property type="match status" value="1"/>
</dbReference>
<dbReference type="PANTHER" id="PTHR47424:SF12">
    <property type="entry name" value="TRANSCRIPTION FACTOR ASQA"/>
    <property type="match status" value="1"/>
</dbReference>
<dbReference type="PROSITE" id="PS50048">
    <property type="entry name" value="ZN2_CY6_FUNGAL_2"/>
    <property type="match status" value="1"/>
</dbReference>
<feature type="non-terminal residue" evidence="7">
    <location>
        <position position="602"/>
    </location>
</feature>
<dbReference type="GO" id="GO:0005634">
    <property type="term" value="C:nucleus"/>
    <property type="evidence" value="ECO:0007669"/>
    <property type="project" value="TreeGrafter"/>
</dbReference>